<feature type="transmembrane region" description="Helical" evidence="1">
    <location>
        <begin position="165"/>
        <end position="186"/>
    </location>
</feature>
<keyword evidence="1" id="KW-0812">Transmembrane</keyword>
<dbReference type="RefSeq" id="WP_137275458.1">
    <property type="nucleotide sequence ID" value="NZ_QKNX01000001.1"/>
</dbReference>
<proteinExistence type="predicted"/>
<evidence type="ECO:0000313" key="3">
    <source>
        <dbReference type="Proteomes" id="UP000308037"/>
    </source>
</evidence>
<organism evidence="2 3">
    <name type="scientific">Natronomonas salsuginis</name>
    <dbReference type="NCBI Taxonomy" id="2217661"/>
    <lineage>
        <taxon>Archaea</taxon>
        <taxon>Methanobacteriati</taxon>
        <taxon>Methanobacteriota</taxon>
        <taxon>Stenosarchaea group</taxon>
        <taxon>Halobacteria</taxon>
        <taxon>Halobacteriales</taxon>
        <taxon>Natronomonadaceae</taxon>
        <taxon>Natronomonas</taxon>
    </lineage>
</organism>
<gene>
    <name evidence="2" type="ORF">DM868_03510</name>
</gene>
<keyword evidence="1" id="KW-1133">Transmembrane helix</keyword>
<dbReference type="Proteomes" id="UP000308037">
    <property type="component" value="Unassembled WGS sequence"/>
</dbReference>
<sequence length="187" mass="19558">MTDSLAVAVNRDGLHTLAVPTEFEASGPFAVRVHNHGEAAHVHLNLDDRLSEIARIGATNHYVEAGESRSITVETREPSRWPSDTIRGKLKVVVGHGQETHYVDVTVDRTAANGTVRVDPELGKPNRDSEPELPPLAKLVPVVALGSVALVLAVGAVFTGGGIDVVIGGLSIVAAACCAAAAYYLLG</sequence>
<dbReference type="AlphaFoldDB" id="A0A4U5JPL6"/>
<dbReference type="Pfam" id="PF24368">
    <property type="entry name" value="DUF7524"/>
    <property type="match status" value="1"/>
</dbReference>
<evidence type="ECO:0000256" key="1">
    <source>
        <dbReference type="SAM" id="Phobius"/>
    </source>
</evidence>
<dbReference type="EMBL" id="QKNX01000001">
    <property type="protein sequence ID" value="TKR28159.1"/>
    <property type="molecule type" value="Genomic_DNA"/>
</dbReference>
<dbReference type="OrthoDB" id="282430at2157"/>
<evidence type="ECO:0000313" key="2">
    <source>
        <dbReference type="EMBL" id="TKR28159.1"/>
    </source>
</evidence>
<keyword evidence="3" id="KW-1185">Reference proteome</keyword>
<dbReference type="InterPro" id="IPR055946">
    <property type="entry name" value="DUF7524"/>
</dbReference>
<name>A0A4U5JPL6_9EURY</name>
<keyword evidence="1" id="KW-0472">Membrane</keyword>
<reference evidence="2 3" key="1">
    <citation type="submission" date="2019-04" db="EMBL/GenBank/DDBJ databases">
        <title>Natronomonas sp. F20-122 a newhaloarchaeon isolated from a saline saltern of Isla Bacuta, Huelva, Spain.</title>
        <authorList>
            <person name="Duran-Viseras A."/>
            <person name="Sanchez-Porro C."/>
            <person name="Ventosa A."/>
        </authorList>
    </citation>
    <scope>NUCLEOTIDE SEQUENCE [LARGE SCALE GENOMIC DNA]</scope>
    <source>
        <strain evidence="2 3">F20-122</strain>
    </source>
</reference>
<accession>A0A4U5JPL6</accession>
<protein>
    <submittedName>
        <fullName evidence="2">Uncharacterized protein</fullName>
    </submittedName>
</protein>
<comment type="caution">
    <text evidence="2">The sequence shown here is derived from an EMBL/GenBank/DDBJ whole genome shotgun (WGS) entry which is preliminary data.</text>
</comment>
<feature type="transmembrane region" description="Helical" evidence="1">
    <location>
        <begin position="139"/>
        <end position="159"/>
    </location>
</feature>